<name>A0A409WGS4_PSICY</name>
<evidence type="ECO:0000313" key="10">
    <source>
        <dbReference type="EMBL" id="PPQ77712.1"/>
    </source>
</evidence>
<dbReference type="InterPro" id="IPR006565">
    <property type="entry name" value="BTP"/>
</dbReference>
<feature type="compositionally biased region" description="Polar residues" evidence="7">
    <location>
        <begin position="1"/>
        <end position="13"/>
    </location>
</feature>
<dbReference type="PANTHER" id="PTHR46469">
    <property type="entry name" value="TRANSCRIPTION INITIATION FACTOR TFIID SUBUNIT 8"/>
    <property type="match status" value="1"/>
</dbReference>
<dbReference type="AlphaFoldDB" id="A0A409WGS4"/>
<comment type="similarity">
    <text evidence="2">Belongs to the TAF8 family.</text>
</comment>
<comment type="caution">
    <text evidence="10">The sequence shown here is derived from an EMBL/GenBank/DDBJ whole genome shotgun (WGS) entry which is preliminary data.</text>
</comment>
<dbReference type="CDD" id="cd00076">
    <property type="entry name" value="HFD_SF"/>
    <property type="match status" value="1"/>
</dbReference>
<comment type="subcellular location">
    <subcellularLocation>
        <location evidence="1">Nucleus</location>
    </subcellularLocation>
</comment>
<evidence type="ECO:0000313" key="11">
    <source>
        <dbReference type="Proteomes" id="UP000283269"/>
    </source>
</evidence>
<keyword evidence="4" id="KW-0805">Transcription regulation</keyword>
<dbReference type="InterPro" id="IPR019473">
    <property type="entry name" value="TFIID_su8_C"/>
</dbReference>
<dbReference type="InParanoid" id="A0A409WGS4"/>
<dbReference type="GO" id="GO:0046982">
    <property type="term" value="F:protein heterodimerization activity"/>
    <property type="evidence" value="ECO:0007669"/>
    <property type="project" value="InterPro"/>
</dbReference>
<evidence type="ECO:0000256" key="2">
    <source>
        <dbReference type="ARBA" id="ARBA00008767"/>
    </source>
</evidence>
<dbReference type="GO" id="GO:0005669">
    <property type="term" value="C:transcription factor TFIID complex"/>
    <property type="evidence" value="ECO:0007669"/>
    <property type="project" value="InterPro"/>
</dbReference>
<evidence type="ECO:0000259" key="8">
    <source>
        <dbReference type="Pfam" id="PF07524"/>
    </source>
</evidence>
<gene>
    <name evidence="10" type="ORF">CVT25_011147</name>
</gene>
<dbReference type="OrthoDB" id="2193813at2759"/>
<dbReference type="GO" id="GO:0006367">
    <property type="term" value="P:transcription initiation at RNA polymerase II promoter"/>
    <property type="evidence" value="ECO:0007669"/>
    <property type="project" value="TreeGrafter"/>
</dbReference>
<evidence type="ECO:0000256" key="4">
    <source>
        <dbReference type="ARBA" id="ARBA00023015"/>
    </source>
</evidence>
<protein>
    <recommendedName>
        <fullName evidence="3">Transcription initiation factor TFIID subunit 8</fullName>
    </recommendedName>
</protein>
<dbReference type="STRING" id="93625.A0A409WGS4"/>
<evidence type="ECO:0000256" key="7">
    <source>
        <dbReference type="SAM" id="MobiDB-lite"/>
    </source>
</evidence>
<dbReference type="Pfam" id="PF10406">
    <property type="entry name" value="TAF8_C"/>
    <property type="match status" value="1"/>
</dbReference>
<keyword evidence="6" id="KW-0539">Nucleus</keyword>
<dbReference type="Gene3D" id="1.10.20.10">
    <property type="entry name" value="Histone, subunit A"/>
    <property type="match status" value="1"/>
</dbReference>
<feature type="domain" description="Bromodomain associated" evidence="8">
    <location>
        <begin position="69"/>
        <end position="137"/>
    </location>
</feature>
<dbReference type="InterPro" id="IPR009072">
    <property type="entry name" value="Histone-fold"/>
</dbReference>
<feature type="compositionally biased region" description="Low complexity" evidence="7">
    <location>
        <begin position="172"/>
        <end position="183"/>
    </location>
</feature>
<evidence type="ECO:0000256" key="1">
    <source>
        <dbReference type="ARBA" id="ARBA00004123"/>
    </source>
</evidence>
<sequence>MYQSDSTYPNSPYTGHYPNHYPSPSTAAPTPMAYFPTYQSQPQPQQTPKQNPGDAYQDPAEPSVTPRVASKAIERLVTFELQNAGFERAVQPALQRLEAEVATFVQQLFQRAHEYANLANRASAIASDVLLACEDFDIPPKELYHTKKATAKRKRSIRDSGKKSPKPATLVLPRSRSPSPELLPSDDEDVPANTPTTLRNLPSYFPNLPPKHTYLQTPASPPKKAALPSLEKKLKTAALVQESLQNLLLATEDNMNQEDGELLGHIVNWEMNVQPRKRWKVGPK</sequence>
<proteinExistence type="inferred from homology"/>
<feature type="compositionally biased region" description="Low complexity" evidence="7">
    <location>
        <begin position="22"/>
        <end position="52"/>
    </location>
</feature>
<feature type="region of interest" description="Disordered" evidence="7">
    <location>
        <begin position="147"/>
        <end position="199"/>
    </location>
</feature>
<evidence type="ECO:0000259" key="9">
    <source>
        <dbReference type="Pfam" id="PF10406"/>
    </source>
</evidence>
<reference evidence="10 11" key="1">
    <citation type="journal article" date="2018" name="Evol. Lett.">
        <title>Horizontal gene cluster transfer increased hallucinogenic mushroom diversity.</title>
        <authorList>
            <person name="Reynolds H.T."/>
            <person name="Vijayakumar V."/>
            <person name="Gluck-Thaler E."/>
            <person name="Korotkin H.B."/>
            <person name="Matheny P.B."/>
            <person name="Slot J.C."/>
        </authorList>
    </citation>
    <scope>NUCLEOTIDE SEQUENCE [LARGE SCALE GENOMIC DNA]</scope>
    <source>
        <strain evidence="10 11">2631</strain>
    </source>
</reference>
<evidence type="ECO:0000256" key="6">
    <source>
        <dbReference type="ARBA" id="ARBA00023242"/>
    </source>
</evidence>
<dbReference type="Pfam" id="PF07524">
    <property type="entry name" value="Bromo_TP"/>
    <property type="match status" value="1"/>
</dbReference>
<feature type="compositionally biased region" description="Basic residues" evidence="7">
    <location>
        <begin position="147"/>
        <end position="156"/>
    </location>
</feature>
<keyword evidence="11" id="KW-1185">Reference proteome</keyword>
<organism evidence="10 11">
    <name type="scientific">Psilocybe cyanescens</name>
    <dbReference type="NCBI Taxonomy" id="93625"/>
    <lineage>
        <taxon>Eukaryota</taxon>
        <taxon>Fungi</taxon>
        <taxon>Dikarya</taxon>
        <taxon>Basidiomycota</taxon>
        <taxon>Agaricomycotina</taxon>
        <taxon>Agaricomycetes</taxon>
        <taxon>Agaricomycetidae</taxon>
        <taxon>Agaricales</taxon>
        <taxon>Agaricineae</taxon>
        <taxon>Strophariaceae</taxon>
        <taxon>Psilocybe</taxon>
    </lineage>
</organism>
<feature type="domain" description="Transcription factor TFIID subunit 8 C-terminal" evidence="9">
    <location>
        <begin position="201"/>
        <end position="247"/>
    </location>
</feature>
<dbReference type="EMBL" id="NHYD01003434">
    <property type="protein sequence ID" value="PPQ77712.1"/>
    <property type="molecule type" value="Genomic_DNA"/>
</dbReference>
<feature type="region of interest" description="Disordered" evidence="7">
    <location>
        <begin position="1"/>
        <end position="65"/>
    </location>
</feature>
<dbReference type="PANTHER" id="PTHR46469:SF1">
    <property type="entry name" value="TRANSCRIPTION INITIATION FACTOR TFIID SUBUNIT 8"/>
    <property type="match status" value="1"/>
</dbReference>
<evidence type="ECO:0000256" key="3">
    <source>
        <dbReference type="ARBA" id="ARBA00017307"/>
    </source>
</evidence>
<keyword evidence="5" id="KW-0804">Transcription</keyword>
<accession>A0A409WGS4</accession>
<evidence type="ECO:0000256" key="5">
    <source>
        <dbReference type="ARBA" id="ARBA00023163"/>
    </source>
</evidence>
<dbReference type="InterPro" id="IPR037818">
    <property type="entry name" value="TAF8"/>
</dbReference>
<dbReference type="Proteomes" id="UP000283269">
    <property type="component" value="Unassembled WGS sequence"/>
</dbReference>